<dbReference type="InterPro" id="IPR036869">
    <property type="entry name" value="J_dom_sf"/>
</dbReference>
<evidence type="ECO:0000256" key="2">
    <source>
        <dbReference type="ARBA" id="ARBA00004141"/>
    </source>
</evidence>
<dbReference type="SUPFAM" id="SSF46565">
    <property type="entry name" value="Chaperone J-domain"/>
    <property type="match status" value="1"/>
</dbReference>
<dbReference type="EMBL" id="MTYJ01000464">
    <property type="protein sequence ID" value="OWA54809.1"/>
    <property type="molecule type" value="Genomic_DNA"/>
</dbReference>
<evidence type="ECO:0000256" key="5">
    <source>
        <dbReference type="ARBA" id="ARBA00022989"/>
    </source>
</evidence>
<protein>
    <recommendedName>
        <fullName evidence="3">DnaJ homolog subfamily C member 22</fullName>
    </recommendedName>
</protein>
<keyword evidence="5 7" id="KW-1133">Transmembrane helix</keyword>
<organism evidence="9 10">
    <name type="scientific">Hypsibius exemplaris</name>
    <name type="common">Freshwater tardigrade</name>
    <dbReference type="NCBI Taxonomy" id="2072580"/>
    <lineage>
        <taxon>Eukaryota</taxon>
        <taxon>Metazoa</taxon>
        <taxon>Ecdysozoa</taxon>
        <taxon>Tardigrada</taxon>
        <taxon>Eutardigrada</taxon>
        <taxon>Parachela</taxon>
        <taxon>Hypsibioidea</taxon>
        <taxon>Hypsibiidae</taxon>
        <taxon>Hypsibius</taxon>
    </lineage>
</organism>
<evidence type="ECO:0000259" key="8">
    <source>
        <dbReference type="PROSITE" id="PS50076"/>
    </source>
</evidence>
<comment type="caution">
    <text evidence="9">The sequence shown here is derived from an EMBL/GenBank/DDBJ whole genome shotgun (WGS) entry which is preliminary data.</text>
</comment>
<dbReference type="Pfam" id="PF00226">
    <property type="entry name" value="DnaJ"/>
    <property type="match status" value="1"/>
</dbReference>
<evidence type="ECO:0000256" key="4">
    <source>
        <dbReference type="ARBA" id="ARBA00022692"/>
    </source>
</evidence>
<keyword evidence="10" id="KW-1185">Reference proteome</keyword>
<comment type="subcellular location">
    <subcellularLocation>
        <location evidence="2">Membrane</location>
        <topology evidence="2">Multi-pass membrane protein</topology>
    </subcellularLocation>
</comment>
<feature type="transmembrane region" description="Helical" evidence="7">
    <location>
        <begin position="7"/>
        <end position="25"/>
    </location>
</feature>
<proteinExistence type="predicted"/>
<dbReference type="CDD" id="cd06257">
    <property type="entry name" value="DnaJ"/>
    <property type="match status" value="1"/>
</dbReference>
<dbReference type="PRINTS" id="PR00625">
    <property type="entry name" value="JDOMAIN"/>
</dbReference>
<dbReference type="PANTHER" id="PTHR44733">
    <property type="entry name" value="DNAJ HOMOLOG SUBFAMILY C MEMBER 22"/>
    <property type="match status" value="1"/>
</dbReference>
<dbReference type="AlphaFoldDB" id="A0A9X6NKF0"/>
<dbReference type="OrthoDB" id="10262359at2759"/>
<evidence type="ECO:0000256" key="3">
    <source>
        <dbReference type="ARBA" id="ARBA00020945"/>
    </source>
</evidence>
<dbReference type="Gene3D" id="1.10.287.110">
    <property type="entry name" value="DnaJ domain"/>
    <property type="match status" value="1"/>
</dbReference>
<feature type="transmembrane region" description="Helical" evidence="7">
    <location>
        <begin position="31"/>
        <end position="48"/>
    </location>
</feature>
<keyword evidence="4 7" id="KW-0812">Transmembrane</keyword>
<dbReference type="SMART" id="SM00271">
    <property type="entry name" value="DnaJ"/>
    <property type="match status" value="1"/>
</dbReference>
<sequence>MAKSTWKAYFLWLTGGLFGLHHFYLGRDRHAFTWFSTLGGVFGLGWLREFTRIPAYVREANQEKEYVEKRFLEMRTRQRPPYNATRVAGELIMGTLFGYLLSLAIPSAEEHEVWNRWASLLVPFAVATGVHLVGNIGMECGKFRWPLLGAYLAAPFFAYNPNSVAYSAVAAAFLFNWRSRDYVRQPKTGLRKRFLYRVSVLSTCGILYLSLWGSFLWFNAKFTSRDGTTTTFREGVDNFLHSKAWLDLKKTLIYSWDYMQHYGWQRVLNEFWESMDTHGESRAMDILGLDSDATQQDMTTRYRKLSREWHPDRHRDPVAKEAAQKMFIEVAQAYEKLSTIRANRAKAGRKSRSDSRDEL</sequence>
<dbReference type="Proteomes" id="UP000192578">
    <property type="component" value="Unassembled WGS sequence"/>
</dbReference>
<comment type="function">
    <text evidence="1">May function as a co-chaperone.</text>
</comment>
<evidence type="ECO:0000313" key="9">
    <source>
        <dbReference type="EMBL" id="OWA54809.1"/>
    </source>
</evidence>
<evidence type="ECO:0000256" key="7">
    <source>
        <dbReference type="SAM" id="Phobius"/>
    </source>
</evidence>
<dbReference type="GO" id="GO:0016020">
    <property type="term" value="C:membrane"/>
    <property type="evidence" value="ECO:0007669"/>
    <property type="project" value="UniProtKB-SubCell"/>
</dbReference>
<gene>
    <name evidence="9" type="ORF">BV898_19203</name>
</gene>
<dbReference type="Pfam" id="PF05154">
    <property type="entry name" value="TM2"/>
    <property type="match status" value="1"/>
</dbReference>
<dbReference type="PANTHER" id="PTHR44733:SF1">
    <property type="entry name" value="DNAJ HOMOLOG SUBFAMILY C MEMBER 22"/>
    <property type="match status" value="1"/>
</dbReference>
<dbReference type="InterPro" id="IPR001623">
    <property type="entry name" value="DnaJ_domain"/>
</dbReference>
<accession>A0A9X6NKF0</accession>
<evidence type="ECO:0000313" key="10">
    <source>
        <dbReference type="Proteomes" id="UP000192578"/>
    </source>
</evidence>
<feature type="transmembrane region" description="Helical" evidence="7">
    <location>
        <begin position="150"/>
        <end position="174"/>
    </location>
</feature>
<evidence type="ECO:0000256" key="6">
    <source>
        <dbReference type="ARBA" id="ARBA00023136"/>
    </source>
</evidence>
<evidence type="ECO:0000256" key="1">
    <source>
        <dbReference type="ARBA" id="ARBA00002080"/>
    </source>
</evidence>
<feature type="transmembrane region" description="Helical" evidence="7">
    <location>
        <begin position="87"/>
        <end position="105"/>
    </location>
</feature>
<feature type="transmembrane region" description="Helical" evidence="7">
    <location>
        <begin position="194"/>
        <end position="218"/>
    </location>
</feature>
<reference evidence="10" key="1">
    <citation type="submission" date="2017-01" db="EMBL/GenBank/DDBJ databases">
        <title>Comparative genomics of anhydrobiosis in the tardigrade Hypsibius dujardini.</title>
        <authorList>
            <person name="Yoshida Y."/>
            <person name="Koutsovoulos G."/>
            <person name="Laetsch D."/>
            <person name="Stevens L."/>
            <person name="Kumar S."/>
            <person name="Horikawa D."/>
            <person name="Ishino K."/>
            <person name="Komine S."/>
            <person name="Tomita M."/>
            <person name="Blaxter M."/>
            <person name="Arakawa K."/>
        </authorList>
    </citation>
    <scope>NUCLEOTIDE SEQUENCE [LARGE SCALE GENOMIC DNA]</scope>
    <source>
        <strain evidence="10">Z151</strain>
    </source>
</reference>
<keyword evidence="6 7" id="KW-0472">Membrane</keyword>
<dbReference type="InterPro" id="IPR007829">
    <property type="entry name" value="TM2"/>
</dbReference>
<name>A0A9X6NKF0_HYPEX</name>
<feature type="domain" description="J" evidence="8">
    <location>
        <begin position="282"/>
        <end position="351"/>
    </location>
</feature>
<dbReference type="PROSITE" id="PS50076">
    <property type="entry name" value="DNAJ_2"/>
    <property type="match status" value="1"/>
</dbReference>